<name>A0A8K0KUD8_9PEZI</name>
<dbReference type="EMBL" id="JAESVG020000011">
    <property type="protein sequence ID" value="KAG8622929.1"/>
    <property type="molecule type" value="Genomic_DNA"/>
</dbReference>
<organism evidence="2 3">
    <name type="scientific">Elsinoe batatas</name>
    <dbReference type="NCBI Taxonomy" id="2601811"/>
    <lineage>
        <taxon>Eukaryota</taxon>
        <taxon>Fungi</taxon>
        <taxon>Dikarya</taxon>
        <taxon>Ascomycota</taxon>
        <taxon>Pezizomycotina</taxon>
        <taxon>Dothideomycetes</taxon>
        <taxon>Dothideomycetidae</taxon>
        <taxon>Myriangiales</taxon>
        <taxon>Elsinoaceae</taxon>
        <taxon>Elsinoe</taxon>
    </lineage>
</organism>
<comment type="caution">
    <text evidence="2">The sequence shown here is derived from an EMBL/GenBank/DDBJ whole genome shotgun (WGS) entry which is preliminary data.</text>
</comment>
<sequence>MLPVTMVGASIISLRLKILQQDDPSRRRPIVSSDKSNPNSRRKDRRATRSPADSDDSDSSDSSDDGSSIDGSTIIKDKHVRRRRWFDSLQQHQKSVSEEHKTSRKHSQLIWSNIIRPFTSTFAVFSVITRTDSYHFCPIYGPTFGSSGSHIHPIRSANAVFSLICLDIIPTQTSDRMFPLPG</sequence>
<feature type="region of interest" description="Disordered" evidence="1">
    <location>
        <begin position="22"/>
        <end position="73"/>
    </location>
</feature>
<dbReference type="Proteomes" id="UP000809789">
    <property type="component" value="Unassembled WGS sequence"/>
</dbReference>
<proteinExistence type="predicted"/>
<gene>
    <name evidence="2" type="ORF">KVT40_009246</name>
</gene>
<dbReference type="AlphaFoldDB" id="A0A8K0KUD8"/>
<evidence type="ECO:0000313" key="2">
    <source>
        <dbReference type="EMBL" id="KAG8622929.1"/>
    </source>
</evidence>
<evidence type="ECO:0000313" key="3">
    <source>
        <dbReference type="Proteomes" id="UP000809789"/>
    </source>
</evidence>
<feature type="compositionally biased region" description="Acidic residues" evidence="1">
    <location>
        <begin position="53"/>
        <end position="64"/>
    </location>
</feature>
<evidence type="ECO:0000256" key="1">
    <source>
        <dbReference type="SAM" id="MobiDB-lite"/>
    </source>
</evidence>
<keyword evidence="3" id="KW-1185">Reference proteome</keyword>
<accession>A0A8K0KUD8</accession>
<reference evidence="2" key="1">
    <citation type="submission" date="2021-07" db="EMBL/GenBank/DDBJ databases">
        <title>Elsinoe batatas strain:CRI-CJ2 Genome sequencing and assembly.</title>
        <authorList>
            <person name="Huang L."/>
        </authorList>
    </citation>
    <scope>NUCLEOTIDE SEQUENCE</scope>
    <source>
        <strain evidence="2">CRI-CJ2</strain>
    </source>
</reference>
<protein>
    <submittedName>
        <fullName evidence="2">Uncharacterized protein</fullName>
    </submittedName>
</protein>